<dbReference type="PROSITE" id="PS00028">
    <property type="entry name" value="ZINC_FINGER_C2H2_1"/>
    <property type="match status" value="1"/>
</dbReference>
<dbReference type="InterPro" id="IPR013087">
    <property type="entry name" value="Znf_C2H2_type"/>
</dbReference>
<evidence type="ECO:0000256" key="5">
    <source>
        <dbReference type="ARBA" id="ARBA00023242"/>
    </source>
</evidence>
<dbReference type="InterPro" id="IPR052416">
    <property type="entry name" value="GTF3C_component"/>
</dbReference>
<evidence type="ECO:0000313" key="9">
    <source>
        <dbReference type="EMBL" id="KAJ3055507.1"/>
    </source>
</evidence>
<dbReference type="GO" id="GO:0000785">
    <property type="term" value="C:chromatin"/>
    <property type="evidence" value="ECO:0007669"/>
    <property type="project" value="InterPro"/>
</dbReference>
<feature type="domain" description="C2H2-type" evidence="8">
    <location>
        <begin position="468"/>
        <end position="495"/>
    </location>
</feature>
<dbReference type="SUPFAM" id="SSF50978">
    <property type="entry name" value="WD40 repeat-like"/>
    <property type="match status" value="1"/>
</dbReference>
<protein>
    <recommendedName>
        <fullName evidence="8">C2H2-type domain-containing protein</fullName>
    </recommendedName>
</protein>
<organism evidence="9 10">
    <name type="scientific">Rhizophlyctis rosea</name>
    <dbReference type="NCBI Taxonomy" id="64517"/>
    <lineage>
        <taxon>Eukaryota</taxon>
        <taxon>Fungi</taxon>
        <taxon>Fungi incertae sedis</taxon>
        <taxon>Chytridiomycota</taxon>
        <taxon>Chytridiomycota incertae sedis</taxon>
        <taxon>Chytridiomycetes</taxon>
        <taxon>Rhizophlyctidales</taxon>
        <taxon>Rhizophlyctidaceae</taxon>
        <taxon>Rhizophlyctis</taxon>
    </lineage>
</organism>
<dbReference type="GO" id="GO:0005634">
    <property type="term" value="C:nucleus"/>
    <property type="evidence" value="ECO:0007669"/>
    <property type="project" value="UniProtKB-SubCell"/>
</dbReference>
<dbReference type="GO" id="GO:0008270">
    <property type="term" value="F:zinc ion binding"/>
    <property type="evidence" value="ECO:0007669"/>
    <property type="project" value="UniProtKB-KW"/>
</dbReference>
<evidence type="ECO:0000256" key="7">
    <source>
        <dbReference type="SAM" id="MobiDB-lite"/>
    </source>
</evidence>
<feature type="compositionally biased region" description="Polar residues" evidence="7">
    <location>
        <begin position="1016"/>
        <end position="1029"/>
    </location>
</feature>
<dbReference type="InterPro" id="IPR017956">
    <property type="entry name" value="AT_hook_DNA-bd_motif"/>
</dbReference>
<dbReference type="InterPro" id="IPR001680">
    <property type="entry name" value="WD40_rpt"/>
</dbReference>
<feature type="compositionally biased region" description="Basic residues" evidence="7">
    <location>
        <begin position="133"/>
        <end position="143"/>
    </location>
</feature>
<feature type="compositionally biased region" description="Basic and acidic residues" evidence="7">
    <location>
        <begin position="442"/>
        <end position="452"/>
    </location>
</feature>
<keyword evidence="5" id="KW-0539">Nucleus</keyword>
<keyword evidence="4" id="KW-0804">Transcription</keyword>
<dbReference type="PANTHER" id="PTHR15052:SF2">
    <property type="entry name" value="GENERAL TRANSCRIPTION FACTOR 3C POLYPEPTIDE 2"/>
    <property type="match status" value="1"/>
</dbReference>
<feature type="region of interest" description="Disordered" evidence="7">
    <location>
        <begin position="352"/>
        <end position="452"/>
    </location>
</feature>
<keyword evidence="2" id="KW-0677">Repeat</keyword>
<keyword evidence="6" id="KW-0862">Zinc</keyword>
<feature type="compositionally biased region" description="Low complexity" evidence="7">
    <location>
        <begin position="117"/>
        <end position="132"/>
    </location>
</feature>
<dbReference type="GO" id="GO:0006355">
    <property type="term" value="P:regulation of DNA-templated transcription"/>
    <property type="evidence" value="ECO:0007669"/>
    <property type="project" value="InterPro"/>
</dbReference>
<dbReference type="Gene3D" id="2.130.10.10">
    <property type="entry name" value="YVTN repeat-like/Quinoprotein amine dehydrogenase"/>
    <property type="match status" value="1"/>
</dbReference>
<keyword evidence="3" id="KW-0238">DNA-binding</keyword>
<dbReference type="PROSITE" id="PS00354">
    <property type="entry name" value="HMGI_Y"/>
    <property type="match status" value="2"/>
</dbReference>
<dbReference type="InterPro" id="IPR000637">
    <property type="entry name" value="HMGI/Y_DNA-bd_CS"/>
</dbReference>
<feature type="compositionally biased region" description="Low complexity" evidence="7">
    <location>
        <begin position="235"/>
        <end position="250"/>
    </location>
</feature>
<feature type="region of interest" description="Disordered" evidence="7">
    <location>
        <begin position="1"/>
        <end position="285"/>
    </location>
</feature>
<evidence type="ECO:0000256" key="4">
    <source>
        <dbReference type="ARBA" id="ARBA00023163"/>
    </source>
</evidence>
<sequence length="1256" mass="136710">MDLTNEEVSIPTMPSTLGKRGRGRPRRRGGPSNRGGAADSSRPSAVAVVEDAPVEPAASSARKPTPTVPKRGRGRPRKSESARTPATEAARESVTPSLSREETVDPMNSIREQTLIPSEPSASPAPSGISMRGRGRGRGNKRSRLSESAAPREESDSLELIGPVTESLEATSLSTPTPGRGRGRGKPTTPRGGGKGRGTGRPRTSSSKKSSKRKSPTPEIEEDEPEIDEDEEQPASDSSSETTSTSAFDASDAESEASAGAPEMNEDDDIDLATHPIPITKTTPRQKKLASLAAAAATAEEPAVSAVEDQALSELTARFKDFLEGNVLIDLTQEIMDVMAVVEEWAPYSRLKPSTGLQGRMGKDGKRRSGPLEEGGGGGEEDGEGIGEGSGGGGEDGDVVMTEADQSSAQEGGGTPVTPTAKKTKRGRPSTGKTPKAAKPPASEKSRKPMKVKEAAKVFQCQKDGDRYECVLPMCSKDFLNVQGLKYHANNHVHEILDVAMWAFPRGADDVATSDAPASTANTDPATTTTPMEIDSDPDLPTPEFDSQTTKINPQILSLINRIPFDSWPLRLQDYHTLIPGLSRPIFLPLLIGFSKERAFAEEKRRHQADVLMRRRERQAVCGSSSTKTPKKTGEGTKGYQPKWEGTAGGGRGGGMGRDARHPDNAAVPNERMVEWGSGDGYGGGIVWEWVRNRIEEFEVVAMEDAIPYLPLQQGCTVKFGTAKKSGEEIALPLFSSVKAASRHEAYVLNAGGSVWGLGWCPKIPKGEAQYLAIGGYKRTIEEHHVIGERQVPSHDSDTSLKSCLQIWKVPGPLDSRLETGVDGEPKLVMCVLHEWGCLFDLAWAPWGWFEGVSEFERKKEKGTVSEGNLPRLGLLAASFGDGGMRVLQVPHPESLRAHFGVEEDDEPLFVRVKEPLYETKHPETLLWKLAWGTPDTIAIGCTNGEMAIYCLQELFESRKPNNKGKQPIGSNRLAAKFTDPIITFPSHDTCVRQLQWIENERFRKIKKRPNREVSESSPGSSTMSVESIETTPVPKMVVSVGNDGRFMVHDVRDPWSGIMLQRIRGFMIGVSYCELVEGFAFTDADNAVRFLRPGEEEVVKGGVKIKIEDEDVLGTSKKQRTIGVLLHEACIWDVKSSPYLTFVASASADGNVLISNVWKLARRLDRNGKRKQPQTVLYRLEWDFKNKAYRFVEGLGSQVPNFMSARVNVDNTLVNFFPPEVAIQKVAWNPNKHSASWIASGGTAGLVRIEDTFGL</sequence>
<dbReference type="InterPro" id="IPR000116">
    <property type="entry name" value="HMGA"/>
</dbReference>
<evidence type="ECO:0000256" key="1">
    <source>
        <dbReference type="ARBA" id="ARBA00004123"/>
    </source>
</evidence>
<gene>
    <name evidence="9" type="ORF">HK097_010282</name>
</gene>
<proteinExistence type="predicted"/>
<name>A0AAD5SI63_9FUNG</name>
<dbReference type="InterPro" id="IPR015943">
    <property type="entry name" value="WD40/YVTN_repeat-like_dom_sf"/>
</dbReference>
<feature type="region of interest" description="Disordered" evidence="7">
    <location>
        <begin position="1008"/>
        <end position="1029"/>
    </location>
</feature>
<evidence type="ECO:0000313" key="10">
    <source>
        <dbReference type="Proteomes" id="UP001212841"/>
    </source>
</evidence>
<keyword evidence="10" id="KW-1185">Reference proteome</keyword>
<keyword evidence="6" id="KW-0479">Metal-binding</keyword>
<dbReference type="PRINTS" id="PR00929">
    <property type="entry name" value="ATHOOK"/>
</dbReference>
<comment type="caution">
    <text evidence="9">The sequence shown here is derived from an EMBL/GenBank/DDBJ whole genome shotgun (WGS) entry which is preliminary data.</text>
</comment>
<evidence type="ECO:0000256" key="2">
    <source>
        <dbReference type="ARBA" id="ARBA00022737"/>
    </source>
</evidence>
<dbReference type="PRINTS" id="PR00930">
    <property type="entry name" value="HIGHMOBLTYIY"/>
</dbReference>
<dbReference type="GO" id="GO:0003677">
    <property type="term" value="F:DNA binding"/>
    <property type="evidence" value="ECO:0007669"/>
    <property type="project" value="UniProtKB-KW"/>
</dbReference>
<comment type="subcellular location">
    <subcellularLocation>
        <location evidence="1">Nucleus</location>
    </subcellularLocation>
</comment>
<dbReference type="PROSITE" id="PS50157">
    <property type="entry name" value="ZINC_FINGER_C2H2_2"/>
    <property type="match status" value="1"/>
</dbReference>
<dbReference type="InterPro" id="IPR036322">
    <property type="entry name" value="WD40_repeat_dom_sf"/>
</dbReference>
<feature type="compositionally biased region" description="Acidic residues" evidence="7">
    <location>
        <begin position="219"/>
        <end position="234"/>
    </location>
</feature>
<evidence type="ECO:0000256" key="6">
    <source>
        <dbReference type="PROSITE-ProRule" id="PRU00042"/>
    </source>
</evidence>
<reference evidence="9" key="1">
    <citation type="submission" date="2020-05" db="EMBL/GenBank/DDBJ databases">
        <title>Phylogenomic resolution of chytrid fungi.</title>
        <authorList>
            <person name="Stajich J.E."/>
            <person name="Amses K."/>
            <person name="Simmons R."/>
            <person name="Seto K."/>
            <person name="Myers J."/>
            <person name="Bonds A."/>
            <person name="Quandt C.A."/>
            <person name="Barry K."/>
            <person name="Liu P."/>
            <person name="Grigoriev I."/>
            <person name="Longcore J.E."/>
            <person name="James T.Y."/>
        </authorList>
    </citation>
    <scope>NUCLEOTIDE SEQUENCE</scope>
    <source>
        <strain evidence="9">JEL0318</strain>
    </source>
</reference>
<dbReference type="AlphaFoldDB" id="A0AAD5SI63"/>
<evidence type="ECO:0000256" key="3">
    <source>
        <dbReference type="ARBA" id="ARBA00023125"/>
    </source>
</evidence>
<feature type="region of interest" description="Disordered" evidence="7">
    <location>
        <begin position="511"/>
        <end position="548"/>
    </location>
</feature>
<feature type="compositionally biased region" description="Gly residues" evidence="7">
    <location>
        <begin position="647"/>
        <end position="657"/>
    </location>
</feature>
<feature type="compositionally biased region" description="Low complexity" evidence="7">
    <location>
        <begin position="45"/>
        <end position="58"/>
    </location>
</feature>
<dbReference type="Proteomes" id="UP001212841">
    <property type="component" value="Unassembled WGS sequence"/>
</dbReference>
<feature type="compositionally biased region" description="Basic residues" evidence="7">
    <location>
        <begin position="19"/>
        <end position="29"/>
    </location>
</feature>
<feature type="compositionally biased region" description="Low complexity" evidence="7">
    <location>
        <begin position="516"/>
        <end position="531"/>
    </location>
</feature>
<dbReference type="GO" id="GO:0000127">
    <property type="term" value="C:transcription factor TFIIIC complex"/>
    <property type="evidence" value="ECO:0007669"/>
    <property type="project" value="TreeGrafter"/>
</dbReference>
<dbReference type="SMART" id="SM00320">
    <property type="entry name" value="WD40"/>
    <property type="match status" value="3"/>
</dbReference>
<dbReference type="PANTHER" id="PTHR15052">
    <property type="entry name" value="RNA POLYMERASE III TRANSCRIPTION INITIATION FACTOR COMPLEX SUBUNIT"/>
    <property type="match status" value="1"/>
</dbReference>
<accession>A0AAD5SI63</accession>
<dbReference type="EMBL" id="JADGJD010000075">
    <property type="protein sequence ID" value="KAJ3055507.1"/>
    <property type="molecule type" value="Genomic_DNA"/>
</dbReference>
<dbReference type="GO" id="GO:0006383">
    <property type="term" value="P:transcription by RNA polymerase III"/>
    <property type="evidence" value="ECO:0007669"/>
    <property type="project" value="TreeGrafter"/>
</dbReference>
<keyword evidence="6" id="KW-0863">Zinc-finger</keyword>
<evidence type="ECO:0000259" key="8">
    <source>
        <dbReference type="PROSITE" id="PS50157"/>
    </source>
</evidence>
<feature type="region of interest" description="Disordered" evidence="7">
    <location>
        <begin position="617"/>
        <end position="657"/>
    </location>
</feature>